<evidence type="ECO:0000313" key="1">
    <source>
        <dbReference type="EMBL" id="KAH9374644.1"/>
    </source>
</evidence>
<proteinExistence type="predicted"/>
<comment type="caution">
    <text evidence="1">The sequence shown here is derived from an EMBL/GenBank/DDBJ whole genome shotgun (WGS) entry which is preliminary data.</text>
</comment>
<sequence length="89" mass="10071">MEVWVVSLADENCLKELGYNNNRQVCTLYSEGDKGTCNDPMHSGQKILVYSEQGIQTTAHPELTGGQKVPKKPARNTYYNDWFLCTVDK</sequence>
<accession>A0A9J6GJR3</accession>
<protein>
    <submittedName>
        <fullName evidence="1">Uncharacterized protein</fullName>
    </submittedName>
</protein>
<organism evidence="1 2">
    <name type="scientific">Haemaphysalis longicornis</name>
    <name type="common">Bush tick</name>
    <dbReference type="NCBI Taxonomy" id="44386"/>
    <lineage>
        <taxon>Eukaryota</taxon>
        <taxon>Metazoa</taxon>
        <taxon>Ecdysozoa</taxon>
        <taxon>Arthropoda</taxon>
        <taxon>Chelicerata</taxon>
        <taxon>Arachnida</taxon>
        <taxon>Acari</taxon>
        <taxon>Parasitiformes</taxon>
        <taxon>Ixodida</taxon>
        <taxon>Ixodoidea</taxon>
        <taxon>Ixodidae</taxon>
        <taxon>Haemaphysalinae</taxon>
        <taxon>Haemaphysalis</taxon>
    </lineage>
</organism>
<dbReference type="EMBL" id="JABSTR010000007">
    <property type="protein sequence ID" value="KAH9374644.1"/>
    <property type="molecule type" value="Genomic_DNA"/>
</dbReference>
<dbReference type="AlphaFoldDB" id="A0A9J6GJR3"/>
<gene>
    <name evidence="1" type="ORF">HPB48_013112</name>
</gene>
<name>A0A9J6GJR3_HAELO</name>
<reference evidence="1 2" key="1">
    <citation type="journal article" date="2020" name="Cell">
        <title>Large-Scale Comparative Analyses of Tick Genomes Elucidate Their Genetic Diversity and Vector Capacities.</title>
        <authorList>
            <consortium name="Tick Genome and Microbiome Consortium (TIGMIC)"/>
            <person name="Jia N."/>
            <person name="Wang J."/>
            <person name="Shi W."/>
            <person name="Du L."/>
            <person name="Sun Y."/>
            <person name="Zhan W."/>
            <person name="Jiang J.F."/>
            <person name="Wang Q."/>
            <person name="Zhang B."/>
            <person name="Ji P."/>
            <person name="Bell-Sakyi L."/>
            <person name="Cui X.M."/>
            <person name="Yuan T.T."/>
            <person name="Jiang B.G."/>
            <person name="Yang W.F."/>
            <person name="Lam T.T."/>
            <person name="Chang Q.C."/>
            <person name="Ding S.J."/>
            <person name="Wang X.J."/>
            <person name="Zhu J.G."/>
            <person name="Ruan X.D."/>
            <person name="Zhao L."/>
            <person name="Wei J.T."/>
            <person name="Ye R.Z."/>
            <person name="Que T.C."/>
            <person name="Du C.H."/>
            <person name="Zhou Y.H."/>
            <person name="Cheng J.X."/>
            <person name="Dai P.F."/>
            <person name="Guo W.B."/>
            <person name="Han X.H."/>
            <person name="Huang E.J."/>
            <person name="Li L.F."/>
            <person name="Wei W."/>
            <person name="Gao Y.C."/>
            <person name="Liu J.Z."/>
            <person name="Shao H.Z."/>
            <person name="Wang X."/>
            <person name="Wang C.C."/>
            <person name="Yang T.C."/>
            <person name="Huo Q.B."/>
            <person name="Li W."/>
            <person name="Chen H.Y."/>
            <person name="Chen S.E."/>
            <person name="Zhou L.G."/>
            <person name="Ni X.B."/>
            <person name="Tian J.H."/>
            <person name="Sheng Y."/>
            <person name="Liu T."/>
            <person name="Pan Y.S."/>
            <person name="Xia L.Y."/>
            <person name="Li J."/>
            <person name="Zhao F."/>
            <person name="Cao W.C."/>
        </authorList>
    </citation>
    <scope>NUCLEOTIDE SEQUENCE [LARGE SCALE GENOMIC DNA]</scope>
    <source>
        <strain evidence="1">HaeL-2018</strain>
    </source>
</reference>
<evidence type="ECO:0000313" key="2">
    <source>
        <dbReference type="Proteomes" id="UP000821853"/>
    </source>
</evidence>
<keyword evidence="2" id="KW-1185">Reference proteome</keyword>
<dbReference type="VEuPathDB" id="VectorBase:HLOH_064927"/>
<dbReference type="Proteomes" id="UP000821853">
    <property type="component" value="Chromosome 5"/>
</dbReference>